<name>A0A026WPG5_OOCBI</name>
<dbReference type="Proteomes" id="UP000053097">
    <property type="component" value="Unassembled WGS sequence"/>
</dbReference>
<reference evidence="2 3" key="1">
    <citation type="journal article" date="2014" name="Curr. Biol.">
        <title>The genome of the clonal raider ant Cerapachys biroi.</title>
        <authorList>
            <person name="Oxley P.R."/>
            <person name="Ji L."/>
            <person name="Fetter-Pruneda I."/>
            <person name="McKenzie S.K."/>
            <person name="Li C."/>
            <person name="Hu H."/>
            <person name="Zhang G."/>
            <person name="Kronauer D.J."/>
        </authorList>
    </citation>
    <scope>NUCLEOTIDE SEQUENCE [LARGE SCALE GENOMIC DNA]</scope>
</reference>
<accession>A0A026WPG5</accession>
<dbReference type="AlphaFoldDB" id="A0A026WPG5"/>
<dbReference type="EMBL" id="KK107138">
    <property type="protein sequence ID" value="EZA57947.1"/>
    <property type="molecule type" value="Genomic_DNA"/>
</dbReference>
<organism evidence="2 3">
    <name type="scientific">Ooceraea biroi</name>
    <name type="common">Clonal raider ant</name>
    <name type="synonym">Cerapachys biroi</name>
    <dbReference type="NCBI Taxonomy" id="2015173"/>
    <lineage>
        <taxon>Eukaryota</taxon>
        <taxon>Metazoa</taxon>
        <taxon>Ecdysozoa</taxon>
        <taxon>Arthropoda</taxon>
        <taxon>Hexapoda</taxon>
        <taxon>Insecta</taxon>
        <taxon>Pterygota</taxon>
        <taxon>Neoptera</taxon>
        <taxon>Endopterygota</taxon>
        <taxon>Hymenoptera</taxon>
        <taxon>Apocrita</taxon>
        <taxon>Aculeata</taxon>
        <taxon>Formicoidea</taxon>
        <taxon>Formicidae</taxon>
        <taxon>Dorylinae</taxon>
        <taxon>Ooceraea</taxon>
    </lineage>
</organism>
<evidence type="ECO:0000313" key="3">
    <source>
        <dbReference type="Proteomes" id="UP000053097"/>
    </source>
</evidence>
<feature type="compositionally biased region" description="Basic and acidic residues" evidence="1">
    <location>
        <begin position="57"/>
        <end position="67"/>
    </location>
</feature>
<sequence length="142" mass="16102">MHENFGSRESLLLRRAERGSSRMVRAGLHSLWIQIAMEHRGAPPWYAAYIVLSSSGEAKDPERKADDDGSYAASANAETEHEMHSTARRRCISHGGSRHASRAIRARVQARISDYWNVEWKMRGSLSSGGKMVRDYWEDNVN</sequence>
<keyword evidence="3" id="KW-1185">Reference proteome</keyword>
<feature type="region of interest" description="Disordered" evidence="1">
    <location>
        <begin position="57"/>
        <end position="96"/>
    </location>
</feature>
<evidence type="ECO:0000256" key="1">
    <source>
        <dbReference type="SAM" id="MobiDB-lite"/>
    </source>
</evidence>
<gene>
    <name evidence="2" type="ORF">X777_01962</name>
</gene>
<evidence type="ECO:0000313" key="2">
    <source>
        <dbReference type="EMBL" id="EZA57947.1"/>
    </source>
</evidence>
<protein>
    <submittedName>
        <fullName evidence="2">Uncharacterized protein</fullName>
    </submittedName>
</protein>
<proteinExistence type="predicted"/>
<feature type="compositionally biased region" description="Basic residues" evidence="1">
    <location>
        <begin position="86"/>
        <end position="96"/>
    </location>
</feature>